<keyword evidence="4 7" id="KW-1133">Transmembrane helix</keyword>
<evidence type="ECO:0000256" key="1">
    <source>
        <dbReference type="ARBA" id="ARBA00004141"/>
    </source>
</evidence>
<dbReference type="RefSeq" id="XP_002740312.1">
    <property type="nucleotide sequence ID" value="XM_002740266.2"/>
</dbReference>
<comment type="subcellular location">
    <subcellularLocation>
        <location evidence="1">Membrane</location>
        <topology evidence="1">Multi-pass membrane protein</topology>
    </subcellularLocation>
</comment>
<sequence>MTDNVKEILQGIGNGMKDAFAGTLKIYSMDSELSAREEKVRKKREEWARLKGRPPPKKEAGETRILFRIIQCCTFNGGVFWCSIAIFNNIVLPLLEKLTYYIVGDSAVQSLVVWSWLGPMLSYTFSALWVIPLFLLSKIVNSLWFQDIGDLAYRKSRGRPQMLGLSTMVADLLFSIVIQAIFLIQAMFVGLIPLSGMATLLSLFHLCLLYSLYAFEYKWFNMGWEVHKRIHYIESNWPYFVGFGLPLAVCTYLPQSQIVSGCVFSMLFPLFIISANEARPPRQLCEKTIRVFHLSVELANKIFHKTMRTPKSATDQSTGTVTTSISLSTS</sequence>
<proteinExistence type="inferred from homology"/>
<name>A0ABM0GYN6_SACKO</name>
<keyword evidence="8" id="KW-1185">Reference proteome</keyword>
<comment type="similarity">
    <text evidence="2">Belongs to the EI24 family.</text>
</comment>
<feature type="transmembrane region" description="Helical" evidence="7">
    <location>
        <begin position="165"/>
        <end position="188"/>
    </location>
</feature>
<evidence type="ECO:0000256" key="2">
    <source>
        <dbReference type="ARBA" id="ARBA00010970"/>
    </source>
</evidence>
<evidence type="ECO:0000256" key="4">
    <source>
        <dbReference type="ARBA" id="ARBA00022989"/>
    </source>
</evidence>
<evidence type="ECO:0000313" key="8">
    <source>
        <dbReference type="Proteomes" id="UP000694865"/>
    </source>
</evidence>
<dbReference type="GeneID" id="100370436"/>
<feature type="transmembrane region" description="Helical" evidence="7">
    <location>
        <begin position="65"/>
        <end position="86"/>
    </location>
</feature>
<gene>
    <name evidence="9" type="primary">LOC100370436</name>
</gene>
<feature type="transmembrane region" description="Helical" evidence="7">
    <location>
        <begin position="194"/>
        <end position="215"/>
    </location>
</feature>
<dbReference type="PANTHER" id="PTHR21389:SF0">
    <property type="entry name" value="ETOPOSIDE-INDUCED PROTEIN 2.4 HOMOLOG"/>
    <property type="match status" value="1"/>
</dbReference>
<evidence type="ECO:0000256" key="6">
    <source>
        <dbReference type="SAM" id="MobiDB-lite"/>
    </source>
</evidence>
<dbReference type="InterPro" id="IPR059112">
    <property type="entry name" value="CysZ/EI24"/>
</dbReference>
<accession>A0ABM0GYN6</accession>
<dbReference type="PANTHER" id="PTHR21389">
    <property type="entry name" value="P53 INDUCED PROTEIN"/>
    <property type="match status" value="1"/>
</dbReference>
<evidence type="ECO:0000313" key="9">
    <source>
        <dbReference type="RefSeq" id="XP_002740312.1"/>
    </source>
</evidence>
<evidence type="ECO:0000256" key="7">
    <source>
        <dbReference type="SAM" id="Phobius"/>
    </source>
</evidence>
<protein>
    <submittedName>
        <fullName evidence="9">Etoposide-induced protein 2.4-like</fullName>
    </submittedName>
</protein>
<feature type="region of interest" description="Disordered" evidence="6">
    <location>
        <begin position="309"/>
        <end position="330"/>
    </location>
</feature>
<feature type="transmembrane region" description="Helical" evidence="7">
    <location>
        <begin position="236"/>
        <end position="252"/>
    </location>
</feature>
<reference evidence="9" key="1">
    <citation type="submission" date="2025-08" db="UniProtKB">
        <authorList>
            <consortium name="RefSeq"/>
        </authorList>
    </citation>
    <scope>IDENTIFICATION</scope>
    <source>
        <tissue evidence="9">Testes</tissue>
    </source>
</reference>
<keyword evidence="3 7" id="KW-0812">Transmembrane</keyword>
<evidence type="ECO:0000256" key="3">
    <source>
        <dbReference type="ARBA" id="ARBA00022692"/>
    </source>
</evidence>
<evidence type="ECO:0000256" key="5">
    <source>
        <dbReference type="ARBA" id="ARBA00023136"/>
    </source>
</evidence>
<keyword evidence="5 7" id="KW-0472">Membrane</keyword>
<dbReference type="Proteomes" id="UP000694865">
    <property type="component" value="Unplaced"/>
</dbReference>
<dbReference type="Pfam" id="PF07264">
    <property type="entry name" value="EI24"/>
    <property type="match status" value="1"/>
</dbReference>
<organism evidence="8 9">
    <name type="scientific">Saccoglossus kowalevskii</name>
    <name type="common">Acorn worm</name>
    <dbReference type="NCBI Taxonomy" id="10224"/>
    <lineage>
        <taxon>Eukaryota</taxon>
        <taxon>Metazoa</taxon>
        <taxon>Hemichordata</taxon>
        <taxon>Enteropneusta</taxon>
        <taxon>Harrimaniidae</taxon>
        <taxon>Saccoglossus</taxon>
    </lineage>
</organism>
<feature type="transmembrane region" description="Helical" evidence="7">
    <location>
        <begin position="123"/>
        <end position="144"/>
    </location>
</feature>